<dbReference type="RefSeq" id="WP_204695823.1">
    <property type="nucleotide sequence ID" value="NZ_JAFBEC010000002.1"/>
</dbReference>
<evidence type="ECO:0000313" key="2">
    <source>
        <dbReference type="EMBL" id="MBM7631749.1"/>
    </source>
</evidence>
<dbReference type="Proteomes" id="UP000741863">
    <property type="component" value="Unassembled WGS sequence"/>
</dbReference>
<name>A0ABS2P8M5_9BACL</name>
<evidence type="ECO:0000256" key="1">
    <source>
        <dbReference type="SAM" id="Coils"/>
    </source>
</evidence>
<accession>A0ABS2P8M5</accession>
<sequence>MALYNVVKDALRFAKDSGNSELYFKMVEVQEKSLDLQHENYELNKEIKKLKEEKDVSKSLKVTGHFYYFHNKVDEGLFCTACWDKDKNLIRVHVSDSYGVDTGKCPICNFGSSYIES</sequence>
<keyword evidence="3" id="KW-1185">Reference proteome</keyword>
<comment type="caution">
    <text evidence="2">The sequence shown here is derived from an EMBL/GenBank/DDBJ whole genome shotgun (WGS) entry which is preliminary data.</text>
</comment>
<feature type="coiled-coil region" evidence="1">
    <location>
        <begin position="33"/>
        <end position="60"/>
    </location>
</feature>
<gene>
    <name evidence="2" type="ORF">JOD17_000841</name>
</gene>
<organism evidence="2 3">
    <name type="scientific">Geomicrobium sediminis</name>
    <dbReference type="NCBI Taxonomy" id="1347788"/>
    <lineage>
        <taxon>Bacteria</taxon>
        <taxon>Bacillati</taxon>
        <taxon>Bacillota</taxon>
        <taxon>Bacilli</taxon>
        <taxon>Bacillales</taxon>
        <taxon>Geomicrobium</taxon>
    </lineage>
</organism>
<protein>
    <submittedName>
        <fullName evidence="2">Uncharacterized protein</fullName>
    </submittedName>
</protein>
<keyword evidence="1" id="KW-0175">Coiled coil</keyword>
<dbReference type="EMBL" id="JAFBEC010000002">
    <property type="protein sequence ID" value="MBM7631749.1"/>
    <property type="molecule type" value="Genomic_DNA"/>
</dbReference>
<proteinExistence type="predicted"/>
<reference evidence="2 3" key="1">
    <citation type="submission" date="2021-01" db="EMBL/GenBank/DDBJ databases">
        <title>Genomic Encyclopedia of Type Strains, Phase IV (KMG-IV): sequencing the most valuable type-strain genomes for metagenomic binning, comparative biology and taxonomic classification.</title>
        <authorList>
            <person name="Goeker M."/>
        </authorList>
    </citation>
    <scope>NUCLEOTIDE SEQUENCE [LARGE SCALE GENOMIC DNA]</scope>
    <source>
        <strain evidence="2 3">DSM 25540</strain>
    </source>
</reference>
<evidence type="ECO:0000313" key="3">
    <source>
        <dbReference type="Proteomes" id="UP000741863"/>
    </source>
</evidence>